<name>A0AAD8L833_TARER</name>
<accession>A0AAD8L833</accession>
<comment type="caution">
    <text evidence="1">The sequence shown here is derived from an EMBL/GenBank/DDBJ whole genome shotgun (WGS) entry which is preliminary data.</text>
</comment>
<gene>
    <name evidence="1" type="ORF">QVD17_01773</name>
</gene>
<organism evidence="1 2">
    <name type="scientific">Tagetes erecta</name>
    <name type="common">African marigold</name>
    <dbReference type="NCBI Taxonomy" id="13708"/>
    <lineage>
        <taxon>Eukaryota</taxon>
        <taxon>Viridiplantae</taxon>
        <taxon>Streptophyta</taxon>
        <taxon>Embryophyta</taxon>
        <taxon>Tracheophyta</taxon>
        <taxon>Spermatophyta</taxon>
        <taxon>Magnoliopsida</taxon>
        <taxon>eudicotyledons</taxon>
        <taxon>Gunneridae</taxon>
        <taxon>Pentapetalae</taxon>
        <taxon>asterids</taxon>
        <taxon>campanulids</taxon>
        <taxon>Asterales</taxon>
        <taxon>Asteraceae</taxon>
        <taxon>Asteroideae</taxon>
        <taxon>Heliantheae alliance</taxon>
        <taxon>Tageteae</taxon>
        <taxon>Tagetes</taxon>
    </lineage>
</organism>
<dbReference type="Proteomes" id="UP001229421">
    <property type="component" value="Unassembled WGS sequence"/>
</dbReference>
<sequence length="169" mass="19126">MHRDQFSVSTDELISRSRAPKESVEMELKSLECAYVHVHALRFSLVLKKAVNFPMAGVCRQLSCCRRADCNHEEGSTNGLVDLTSHHHTPNSIQSKSKRKVYTAPRIIILGLQIISHNSNSCSYPQIEHPTHRLKSTSCGLWLGGISHLHLHFRPSIICRLPYGSLERF</sequence>
<proteinExistence type="predicted"/>
<evidence type="ECO:0000313" key="2">
    <source>
        <dbReference type="Proteomes" id="UP001229421"/>
    </source>
</evidence>
<protein>
    <submittedName>
        <fullName evidence="1">Uncharacterized protein</fullName>
    </submittedName>
</protein>
<keyword evidence="2" id="KW-1185">Reference proteome</keyword>
<evidence type="ECO:0000313" key="1">
    <source>
        <dbReference type="EMBL" id="KAK1435999.1"/>
    </source>
</evidence>
<dbReference type="AlphaFoldDB" id="A0AAD8L833"/>
<reference evidence="1" key="1">
    <citation type="journal article" date="2023" name="bioRxiv">
        <title>Improved chromosome-level genome assembly for marigold (Tagetes erecta).</title>
        <authorList>
            <person name="Jiang F."/>
            <person name="Yuan L."/>
            <person name="Wang S."/>
            <person name="Wang H."/>
            <person name="Xu D."/>
            <person name="Wang A."/>
            <person name="Fan W."/>
        </authorList>
    </citation>
    <scope>NUCLEOTIDE SEQUENCE</scope>
    <source>
        <strain evidence="1">WSJ</strain>
        <tissue evidence="1">Leaf</tissue>
    </source>
</reference>
<dbReference type="EMBL" id="JAUHHV010000001">
    <property type="protein sequence ID" value="KAK1435999.1"/>
    <property type="molecule type" value="Genomic_DNA"/>
</dbReference>